<dbReference type="PANTHER" id="PTHR11799">
    <property type="entry name" value="PARAOXONASE"/>
    <property type="match status" value="1"/>
</dbReference>
<evidence type="ECO:0000313" key="3">
    <source>
        <dbReference type="Proteomes" id="UP000054018"/>
    </source>
</evidence>
<dbReference type="Proteomes" id="UP000054018">
    <property type="component" value="Unassembled WGS sequence"/>
</dbReference>
<sequence>MGLVFRSTAVLVLAIFAAGYIHLKPYLAAMGIGRSVESIGTGNCSIVPDLQACEKIVLHQPSGLLYLACSTLRSRLQWMPAISRLDASGMSEDDHVAVYDYETNSITRLSFTGLSSPNGISLHGMDVVISTQEPSTLYVYLVNHRKPTSGDPSRVGADSVIEVFETRFGDSELRHIRTFEDPAVIITPNDVVGSPDGKSAYFTNDHAQKSGLKRDLGVLIQPYDTSVGFCHADYGCKFAYRGLHASNGIVKGLGHDNDTYYVADSMLGEITVLKRGPDHTLLFSEVIETGFAADNLAIDSNGALWVAGLTDVLGFISRKFEDPSAHVSSTGLRVTANSDLGPVYGQRYSVDKVFEDSGRLASGITTVVYDSQRERLFMHGVVSTHLTVCKL</sequence>
<keyword evidence="3" id="KW-1185">Reference proteome</keyword>
<dbReference type="OrthoDB" id="5307922at2759"/>
<reference evidence="3" key="2">
    <citation type="submission" date="2015-01" db="EMBL/GenBank/DDBJ databases">
        <title>Evolutionary Origins and Diversification of the Mycorrhizal Mutualists.</title>
        <authorList>
            <consortium name="DOE Joint Genome Institute"/>
            <consortium name="Mycorrhizal Genomics Consortium"/>
            <person name="Kohler A."/>
            <person name="Kuo A."/>
            <person name="Nagy L.G."/>
            <person name="Floudas D."/>
            <person name="Copeland A."/>
            <person name="Barry K.W."/>
            <person name="Cichocki N."/>
            <person name="Veneault-Fourrey C."/>
            <person name="LaButti K."/>
            <person name="Lindquist E.A."/>
            <person name="Lipzen A."/>
            <person name="Lundell T."/>
            <person name="Morin E."/>
            <person name="Murat C."/>
            <person name="Riley R."/>
            <person name="Ohm R."/>
            <person name="Sun H."/>
            <person name="Tunlid A."/>
            <person name="Henrissat B."/>
            <person name="Grigoriev I.V."/>
            <person name="Hibbett D.S."/>
            <person name="Martin F."/>
        </authorList>
    </citation>
    <scope>NUCLEOTIDE SEQUENCE [LARGE SCALE GENOMIC DNA]</scope>
    <source>
        <strain evidence="3">441</strain>
    </source>
</reference>
<feature type="domain" description="SMP-30/Gluconolactonase/LRE-like region" evidence="1">
    <location>
        <begin position="172"/>
        <end position="309"/>
    </location>
</feature>
<evidence type="ECO:0000259" key="1">
    <source>
        <dbReference type="Pfam" id="PF08450"/>
    </source>
</evidence>
<dbReference type="SUPFAM" id="SSF63829">
    <property type="entry name" value="Calcium-dependent phosphotriesterase"/>
    <property type="match status" value="1"/>
</dbReference>
<protein>
    <recommendedName>
        <fullName evidence="1">SMP-30/Gluconolactonase/LRE-like region domain-containing protein</fullName>
    </recommendedName>
</protein>
<accession>A0A0D0A7K8</accession>
<name>A0A0D0A7K8_9AGAM</name>
<proteinExistence type="predicted"/>
<dbReference type="HOGENOM" id="CLU_033924_2_0_1"/>
<gene>
    <name evidence="2" type="ORF">PISMIDRAFT_674387</name>
</gene>
<dbReference type="InterPro" id="IPR013658">
    <property type="entry name" value="SGL"/>
</dbReference>
<dbReference type="EMBL" id="KN833694">
    <property type="protein sequence ID" value="KIK28038.1"/>
    <property type="molecule type" value="Genomic_DNA"/>
</dbReference>
<reference evidence="2 3" key="1">
    <citation type="submission" date="2014-04" db="EMBL/GenBank/DDBJ databases">
        <authorList>
            <consortium name="DOE Joint Genome Institute"/>
            <person name="Kuo A."/>
            <person name="Kohler A."/>
            <person name="Costa M.D."/>
            <person name="Nagy L.G."/>
            <person name="Floudas D."/>
            <person name="Copeland A."/>
            <person name="Barry K.W."/>
            <person name="Cichocki N."/>
            <person name="Veneault-Fourrey C."/>
            <person name="LaButti K."/>
            <person name="Lindquist E.A."/>
            <person name="Lipzen A."/>
            <person name="Lundell T."/>
            <person name="Morin E."/>
            <person name="Murat C."/>
            <person name="Sun H."/>
            <person name="Tunlid A."/>
            <person name="Henrissat B."/>
            <person name="Grigoriev I.V."/>
            <person name="Hibbett D.S."/>
            <person name="Martin F."/>
            <person name="Nordberg H.P."/>
            <person name="Cantor M.N."/>
            <person name="Hua S.X."/>
        </authorList>
    </citation>
    <scope>NUCLEOTIDE SEQUENCE [LARGE SCALE GENOMIC DNA]</scope>
    <source>
        <strain evidence="2 3">441</strain>
    </source>
</reference>
<dbReference type="Pfam" id="PF08450">
    <property type="entry name" value="SGL"/>
    <property type="match status" value="1"/>
</dbReference>
<evidence type="ECO:0000313" key="2">
    <source>
        <dbReference type="EMBL" id="KIK28038.1"/>
    </source>
</evidence>
<dbReference type="InterPro" id="IPR011042">
    <property type="entry name" value="6-blade_b-propeller_TolB-like"/>
</dbReference>
<organism evidence="2 3">
    <name type="scientific">Pisolithus microcarpus 441</name>
    <dbReference type="NCBI Taxonomy" id="765257"/>
    <lineage>
        <taxon>Eukaryota</taxon>
        <taxon>Fungi</taxon>
        <taxon>Dikarya</taxon>
        <taxon>Basidiomycota</taxon>
        <taxon>Agaricomycotina</taxon>
        <taxon>Agaricomycetes</taxon>
        <taxon>Agaricomycetidae</taxon>
        <taxon>Boletales</taxon>
        <taxon>Sclerodermatineae</taxon>
        <taxon>Pisolithaceae</taxon>
        <taxon>Pisolithus</taxon>
    </lineage>
</organism>
<dbReference type="Gene3D" id="2.120.10.30">
    <property type="entry name" value="TolB, C-terminal domain"/>
    <property type="match status" value="1"/>
</dbReference>
<dbReference type="PANTHER" id="PTHR11799:SF12">
    <property type="entry name" value="PARAOXONASE-RELATED"/>
    <property type="match status" value="1"/>
</dbReference>
<dbReference type="InterPro" id="IPR051288">
    <property type="entry name" value="Serum_paraoxonase/arylesterase"/>
</dbReference>
<dbReference type="AlphaFoldDB" id="A0A0D0A7K8"/>